<protein>
    <submittedName>
        <fullName evidence="1">Uncharacterized protein</fullName>
    </submittedName>
</protein>
<dbReference type="HOGENOM" id="CLU_2236343_0_0_1"/>
<dbReference type="VEuPathDB" id="FungiDB:CPSG_06691"/>
<accession>E9DA01</accession>
<dbReference type="EMBL" id="GL636496">
    <property type="protein sequence ID" value="EFW16732.1"/>
    <property type="molecule type" value="Genomic_DNA"/>
</dbReference>
<reference evidence="2" key="2">
    <citation type="submission" date="2010-03" db="EMBL/GenBank/DDBJ databases">
        <title>The genome sequence of Coccidioides posadasii strain Silveira.</title>
        <authorList>
            <consortium name="The Broad Institute Genome Sequencing Center for Infectious Disease"/>
            <person name="Neafsey D."/>
            <person name="Orbach M."/>
            <person name="Henn M.R."/>
            <person name="Cole G.T."/>
            <person name="Galgiani J."/>
            <person name="Gardner M.J."/>
            <person name="Kirkland T.N."/>
            <person name="Taylor J.W."/>
            <person name="Young S.K."/>
            <person name="Zeng Q."/>
            <person name="Koehrsen M."/>
            <person name="Alvarado L."/>
            <person name="Berlin A."/>
            <person name="Borenstein D."/>
            <person name="Chapman S.B."/>
            <person name="Chen Z."/>
            <person name="Engels R."/>
            <person name="Freedman E."/>
            <person name="Gellesch M."/>
            <person name="Goldberg J."/>
            <person name="Griggs A."/>
            <person name="Gujja S."/>
            <person name="Heilman E."/>
            <person name="Heiman D."/>
            <person name="Howarth C."/>
            <person name="Jen D."/>
            <person name="Larson L."/>
            <person name="Mehta T."/>
            <person name="Neiman D."/>
            <person name="Park D."/>
            <person name="Pearson M."/>
            <person name="Richards J."/>
            <person name="Roberts A."/>
            <person name="Saif S."/>
            <person name="Shea T."/>
            <person name="Shenoy N."/>
            <person name="Sisk P."/>
            <person name="Stolte C."/>
            <person name="Sykes S."/>
            <person name="Walk T."/>
            <person name="White J."/>
            <person name="Yandava C."/>
            <person name="Haas B."/>
            <person name="Nusbaum C."/>
            <person name="Birren B."/>
        </authorList>
    </citation>
    <scope>NUCLEOTIDE SEQUENCE [LARGE SCALE GENOMIC DNA]</scope>
    <source>
        <strain evidence="2">RMSCC 757 / Silveira</strain>
    </source>
</reference>
<gene>
    <name evidence="1" type="ORF">CPSG_06691</name>
</gene>
<reference evidence="2" key="1">
    <citation type="journal article" date="2010" name="Genome Res.">
        <title>Population genomic sequencing of Coccidioides fungi reveals recent hybridization and transposon control.</title>
        <authorList>
            <person name="Neafsey D.E."/>
            <person name="Barker B.M."/>
            <person name="Sharpton T.J."/>
            <person name="Stajich J.E."/>
            <person name="Park D.J."/>
            <person name="Whiston E."/>
            <person name="Hung C.-Y."/>
            <person name="McMahan C."/>
            <person name="White J."/>
            <person name="Sykes S."/>
            <person name="Heiman D."/>
            <person name="Young S."/>
            <person name="Zeng Q."/>
            <person name="Abouelleil A."/>
            <person name="Aftuck L."/>
            <person name="Bessette D."/>
            <person name="Brown A."/>
            <person name="FitzGerald M."/>
            <person name="Lui A."/>
            <person name="Macdonald J.P."/>
            <person name="Priest M."/>
            <person name="Orbach M.J."/>
            <person name="Galgiani J.N."/>
            <person name="Kirkland T.N."/>
            <person name="Cole G.T."/>
            <person name="Birren B.W."/>
            <person name="Henn M.R."/>
            <person name="Taylor J.W."/>
            <person name="Rounsley S.D."/>
        </authorList>
    </citation>
    <scope>NUCLEOTIDE SEQUENCE [LARGE SCALE GENOMIC DNA]</scope>
    <source>
        <strain evidence="2">RMSCC 757 / Silveira</strain>
    </source>
</reference>
<organism evidence="2">
    <name type="scientific">Coccidioides posadasii (strain RMSCC 757 / Silveira)</name>
    <name type="common">Valley fever fungus</name>
    <dbReference type="NCBI Taxonomy" id="443226"/>
    <lineage>
        <taxon>Eukaryota</taxon>
        <taxon>Fungi</taxon>
        <taxon>Dikarya</taxon>
        <taxon>Ascomycota</taxon>
        <taxon>Pezizomycotina</taxon>
        <taxon>Eurotiomycetes</taxon>
        <taxon>Eurotiomycetidae</taxon>
        <taxon>Onygenales</taxon>
        <taxon>Onygenaceae</taxon>
        <taxon>Coccidioides</taxon>
    </lineage>
</organism>
<proteinExistence type="predicted"/>
<evidence type="ECO:0000313" key="1">
    <source>
        <dbReference type="EMBL" id="EFW16732.1"/>
    </source>
</evidence>
<name>E9DA01_COCPS</name>
<dbReference type="AlphaFoldDB" id="E9DA01"/>
<evidence type="ECO:0000313" key="2">
    <source>
        <dbReference type="Proteomes" id="UP000002497"/>
    </source>
</evidence>
<sequence length="105" mass="11756">MRLMLASCPCRLAFPLPTFSRLLPALLPREDPNSPQPSRLRCLGLRALLLLPQSCKCLPRADIGLCAGGVRVLSCLHPPRLLFLQPRPVMLLLPFPLPRQDLWVL</sequence>
<keyword evidence="2" id="KW-1185">Reference proteome</keyword>
<dbReference type="Proteomes" id="UP000002497">
    <property type="component" value="Unassembled WGS sequence"/>
</dbReference>